<evidence type="ECO:0000313" key="2">
    <source>
        <dbReference type="Proteomes" id="UP001054945"/>
    </source>
</evidence>
<protein>
    <recommendedName>
        <fullName evidence="3">Maturase K</fullName>
    </recommendedName>
</protein>
<evidence type="ECO:0008006" key="3">
    <source>
        <dbReference type="Google" id="ProtNLM"/>
    </source>
</evidence>
<name>A0AAV4NYW2_CAEEX</name>
<accession>A0AAV4NYW2</accession>
<keyword evidence="2" id="KW-1185">Reference proteome</keyword>
<organism evidence="1 2">
    <name type="scientific">Caerostris extrusa</name>
    <name type="common">Bark spider</name>
    <name type="synonym">Caerostris bankana</name>
    <dbReference type="NCBI Taxonomy" id="172846"/>
    <lineage>
        <taxon>Eukaryota</taxon>
        <taxon>Metazoa</taxon>
        <taxon>Ecdysozoa</taxon>
        <taxon>Arthropoda</taxon>
        <taxon>Chelicerata</taxon>
        <taxon>Arachnida</taxon>
        <taxon>Araneae</taxon>
        <taxon>Araneomorphae</taxon>
        <taxon>Entelegynae</taxon>
        <taxon>Araneoidea</taxon>
        <taxon>Araneidae</taxon>
        <taxon>Caerostris</taxon>
    </lineage>
</organism>
<sequence length="287" mass="33096">MVLQKDYNGRNAYCVFKTMVYNHVFGLKLLLHFFLLEIGVSRELTEGFNSNRYLEWSQIFSKTPQMLGSLAFELYIWKSSSLPTFICTGFVRTTGILLDTMFLLFSINADAFHPLTKGAASKYINSKRFPNECAHLQLDSMNVSKYWMSRILNLAAGQYHAGEILDFEKYLRQVWWEARAACGCHTAFNSFLLRWKAFFFYSRRGTSVCSKRLGTRLRATLCRAPETRNNNGSWGMGRPLSLRGIFSGPFSRDPQSVALWSRGQDILIEMSNTNLLQNIFRQQRGNF</sequence>
<reference evidence="1 2" key="1">
    <citation type="submission" date="2021-06" db="EMBL/GenBank/DDBJ databases">
        <title>Caerostris extrusa draft genome.</title>
        <authorList>
            <person name="Kono N."/>
            <person name="Arakawa K."/>
        </authorList>
    </citation>
    <scope>NUCLEOTIDE SEQUENCE [LARGE SCALE GENOMIC DNA]</scope>
</reference>
<comment type="caution">
    <text evidence="1">The sequence shown here is derived from an EMBL/GenBank/DDBJ whole genome shotgun (WGS) entry which is preliminary data.</text>
</comment>
<proteinExistence type="predicted"/>
<dbReference type="EMBL" id="BPLR01003745">
    <property type="protein sequence ID" value="GIX88242.1"/>
    <property type="molecule type" value="Genomic_DNA"/>
</dbReference>
<dbReference type="Proteomes" id="UP001054945">
    <property type="component" value="Unassembled WGS sequence"/>
</dbReference>
<dbReference type="AlphaFoldDB" id="A0AAV4NYW2"/>
<gene>
    <name evidence="1" type="ORF">CEXT_280491</name>
</gene>
<evidence type="ECO:0000313" key="1">
    <source>
        <dbReference type="EMBL" id="GIX88242.1"/>
    </source>
</evidence>